<name>A0ABW1LRW7_9ACTN</name>
<keyword evidence="3" id="KW-1185">Reference proteome</keyword>
<reference evidence="3" key="1">
    <citation type="journal article" date="2019" name="Int. J. Syst. Evol. Microbiol.">
        <title>The Global Catalogue of Microorganisms (GCM) 10K type strain sequencing project: providing services to taxonomists for standard genome sequencing and annotation.</title>
        <authorList>
            <consortium name="The Broad Institute Genomics Platform"/>
            <consortium name="The Broad Institute Genome Sequencing Center for Infectious Disease"/>
            <person name="Wu L."/>
            <person name="Ma J."/>
        </authorList>
    </citation>
    <scope>NUCLEOTIDE SEQUENCE [LARGE SCALE GENOMIC DNA]</scope>
    <source>
        <strain evidence="3">JCM 12763</strain>
    </source>
</reference>
<evidence type="ECO:0000256" key="1">
    <source>
        <dbReference type="SAM" id="MobiDB-lite"/>
    </source>
</evidence>
<feature type="compositionally biased region" description="Basic residues" evidence="1">
    <location>
        <begin position="232"/>
        <end position="255"/>
    </location>
</feature>
<evidence type="ECO:0000313" key="3">
    <source>
        <dbReference type="Proteomes" id="UP001596242"/>
    </source>
</evidence>
<dbReference type="EMBL" id="JBHSPT010000001">
    <property type="protein sequence ID" value="MFC6053938.1"/>
    <property type="molecule type" value="Genomic_DNA"/>
</dbReference>
<comment type="caution">
    <text evidence="2">The sequence shown here is derived from an EMBL/GenBank/DDBJ whole genome shotgun (WGS) entry which is preliminary data.</text>
</comment>
<sequence>MVETCSWGDVLGVNPADETDAPDGMGPLWAPDGHGVAWSDAERAVWARLYDDPLYEIRTAVLAAPGDASATSPRALDLLRTRIGAMPDDPEVGELIPAGEPGEQFHAAVTELLRAQELVAALPFLAARASHDLVARSVTAAYIRLRERNGGSVLVSAAERDTLWRAVEKRLGGAALGVGDRARAVAWPTAQHMARPVVRRHRGALLIRATPALGDILLRGAGPAADAAGGTGHRRPAVRARPAHRPRLVPRRRRVASPDGPADRHARGGLIRCPRWRS</sequence>
<evidence type="ECO:0000313" key="2">
    <source>
        <dbReference type="EMBL" id="MFC6053938.1"/>
    </source>
</evidence>
<proteinExistence type="predicted"/>
<dbReference type="RefSeq" id="WP_386391869.1">
    <property type="nucleotide sequence ID" value="NZ_JBHSPT010000001.1"/>
</dbReference>
<dbReference type="Proteomes" id="UP001596242">
    <property type="component" value="Unassembled WGS sequence"/>
</dbReference>
<gene>
    <name evidence="2" type="ORF">ACFP50_00075</name>
</gene>
<feature type="region of interest" description="Disordered" evidence="1">
    <location>
        <begin position="224"/>
        <end position="278"/>
    </location>
</feature>
<protein>
    <submittedName>
        <fullName evidence="2">Uncharacterized protein</fullName>
    </submittedName>
</protein>
<feature type="region of interest" description="Disordered" evidence="1">
    <location>
        <begin position="1"/>
        <end position="25"/>
    </location>
</feature>
<organism evidence="2 3">
    <name type="scientific">Streptomyces pratens</name>
    <dbReference type="NCBI Taxonomy" id="887456"/>
    <lineage>
        <taxon>Bacteria</taxon>
        <taxon>Bacillati</taxon>
        <taxon>Actinomycetota</taxon>
        <taxon>Actinomycetes</taxon>
        <taxon>Kitasatosporales</taxon>
        <taxon>Streptomycetaceae</taxon>
        <taxon>Streptomyces</taxon>
    </lineage>
</organism>
<accession>A0ABW1LRW7</accession>